<dbReference type="PROSITE" id="PS00839">
    <property type="entry name" value="SUMT_1"/>
    <property type="match status" value="1"/>
</dbReference>
<evidence type="ECO:0000256" key="11">
    <source>
        <dbReference type="ARBA" id="ARBA00047561"/>
    </source>
</evidence>
<dbReference type="GO" id="GO:0019354">
    <property type="term" value="P:siroheme biosynthetic process"/>
    <property type="evidence" value="ECO:0007669"/>
    <property type="project" value="UniProtKB-UniPathway"/>
</dbReference>
<evidence type="ECO:0000313" key="14">
    <source>
        <dbReference type="EMBL" id="SVC17588.1"/>
    </source>
</evidence>
<dbReference type="InterPro" id="IPR006366">
    <property type="entry name" value="CobA/CysG_C"/>
</dbReference>
<dbReference type="GO" id="GO:0043115">
    <property type="term" value="F:precorrin-2 dehydrogenase activity"/>
    <property type="evidence" value="ECO:0007669"/>
    <property type="project" value="UniProtKB-EC"/>
</dbReference>
<evidence type="ECO:0000256" key="4">
    <source>
        <dbReference type="ARBA" id="ARBA00022679"/>
    </source>
</evidence>
<feature type="non-terminal residue" evidence="14">
    <location>
        <position position="410"/>
    </location>
</feature>
<accession>A0A382K031</accession>
<sequence>MNRLLPIFIKLENQPCLVIGGGKIAGQKIKQLLESKADVTVKSLEISDDLRSLPITIEKAIYRENDVKGYKLIIAATDDDNVNRQIYEDSQKNGIPVNVVDQPSLCTFYMGSVFQDGDVKVAISTNGKCPSFGKYIRDHISNTSKGMWGKALEKLALQREKIINSISSYSEKQLVMEKLVKDSQNKFIQKQVKRGKVFIVGAGPGDPELITVKGLQAIQSADVILHDALVHPHLVFEINTNAEKIFVGKREGKHSVSQDTIQSLLIEEANKGKIVVRLKGGDPFIFGRGAEEAEALAKAGITFEMIAGITAGLGAAAGFGIPLTSRNEAQSTTLITGHQCEKNGRHNWKALADLDSTLVFYMGVKNISKIVGGLVKNGKPGSTPLAIVQNGTMVSQAIFLSTLEKVEKAL</sequence>
<reference evidence="14" key="1">
    <citation type="submission" date="2018-05" db="EMBL/GenBank/DDBJ databases">
        <authorList>
            <person name="Lanie J.A."/>
            <person name="Ng W.-L."/>
            <person name="Kazmierczak K.M."/>
            <person name="Andrzejewski T.M."/>
            <person name="Davidsen T.M."/>
            <person name="Wayne K.J."/>
            <person name="Tettelin H."/>
            <person name="Glass J.I."/>
            <person name="Rusch D."/>
            <person name="Podicherti R."/>
            <person name="Tsui H.-C.T."/>
            <person name="Winkler M.E."/>
        </authorList>
    </citation>
    <scope>NUCLEOTIDE SEQUENCE</scope>
</reference>
<dbReference type="EMBL" id="UINC01077451">
    <property type="protein sequence ID" value="SVC17588.1"/>
    <property type="molecule type" value="Genomic_DNA"/>
</dbReference>
<dbReference type="Pfam" id="PF14824">
    <property type="entry name" value="Sirohm_synth_M"/>
    <property type="match status" value="1"/>
</dbReference>
<keyword evidence="9" id="KW-0627">Porphyrin biosynthesis</keyword>
<dbReference type="InterPro" id="IPR036291">
    <property type="entry name" value="NAD(P)-bd_dom_sf"/>
</dbReference>
<dbReference type="PANTHER" id="PTHR45790">
    <property type="entry name" value="SIROHEME SYNTHASE-RELATED"/>
    <property type="match status" value="1"/>
</dbReference>
<dbReference type="InterPro" id="IPR050161">
    <property type="entry name" value="Siro_Cobalamin_biosynth"/>
</dbReference>
<keyword evidence="6" id="KW-0560">Oxidoreductase</keyword>
<dbReference type="PIRSF" id="PIRSF036426">
    <property type="entry name" value="Sirohaem_synth"/>
    <property type="match status" value="1"/>
</dbReference>
<dbReference type="InterPro" id="IPR035996">
    <property type="entry name" value="4pyrrol_Methylase_sf"/>
</dbReference>
<dbReference type="InterPro" id="IPR003043">
    <property type="entry name" value="Uropor_MeTrfase_CS"/>
</dbReference>
<dbReference type="GO" id="GO:0051287">
    <property type="term" value="F:NAD binding"/>
    <property type="evidence" value="ECO:0007669"/>
    <property type="project" value="InterPro"/>
</dbReference>
<evidence type="ECO:0000256" key="5">
    <source>
        <dbReference type="ARBA" id="ARBA00022691"/>
    </source>
</evidence>
<dbReference type="PANTHER" id="PTHR45790:SF3">
    <property type="entry name" value="S-ADENOSYL-L-METHIONINE-DEPENDENT UROPORPHYRINOGEN III METHYLTRANSFERASE, CHLOROPLASTIC"/>
    <property type="match status" value="1"/>
</dbReference>
<feature type="domain" description="Tetrapyrrole methylase" evidence="12">
    <location>
        <begin position="196"/>
        <end position="406"/>
    </location>
</feature>
<feature type="domain" description="Siroheme synthase central" evidence="13">
    <location>
        <begin position="116"/>
        <end position="141"/>
    </location>
</feature>
<dbReference type="UniPathway" id="UPA00262">
    <property type="reaction ID" value="UER00222"/>
</dbReference>
<keyword evidence="8" id="KW-0456">Lyase</keyword>
<dbReference type="InterPro" id="IPR014776">
    <property type="entry name" value="4pyrrole_Mease_sub2"/>
</dbReference>
<feature type="non-terminal residue" evidence="14">
    <location>
        <position position="1"/>
    </location>
</feature>
<keyword evidence="4" id="KW-0808">Transferase</keyword>
<dbReference type="FunFam" id="3.40.1010.10:FF:000001">
    <property type="entry name" value="Siroheme synthase"/>
    <property type="match status" value="1"/>
</dbReference>
<dbReference type="NCBIfam" id="TIGR01469">
    <property type="entry name" value="cobA_cysG_Cterm"/>
    <property type="match status" value="1"/>
</dbReference>
<keyword evidence="7" id="KW-0520">NAD</keyword>
<dbReference type="AlphaFoldDB" id="A0A382K031"/>
<dbReference type="Pfam" id="PF00590">
    <property type="entry name" value="TP_methylase"/>
    <property type="match status" value="1"/>
</dbReference>
<dbReference type="Gene3D" id="3.30.160.110">
    <property type="entry name" value="Siroheme synthase, domain 2"/>
    <property type="match status" value="1"/>
</dbReference>
<dbReference type="GO" id="GO:0004851">
    <property type="term" value="F:uroporphyrin-III C-methyltransferase activity"/>
    <property type="evidence" value="ECO:0007669"/>
    <property type="project" value="InterPro"/>
</dbReference>
<dbReference type="SUPFAM" id="SSF51735">
    <property type="entry name" value="NAD(P)-binding Rossmann-fold domains"/>
    <property type="match status" value="1"/>
</dbReference>
<dbReference type="Gene3D" id="3.40.50.720">
    <property type="entry name" value="NAD(P)-binding Rossmann-like Domain"/>
    <property type="match status" value="1"/>
</dbReference>
<organism evidence="14">
    <name type="scientific">marine metagenome</name>
    <dbReference type="NCBI Taxonomy" id="408172"/>
    <lineage>
        <taxon>unclassified sequences</taxon>
        <taxon>metagenomes</taxon>
        <taxon>ecological metagenomes</taxon>
    </lineage>
</organism>
<gene>
    <name evidence="14" type="ORF">METZ01_LOCUS270442</name>
</gene>
<dbReference type="CDD" id="cd11642">
    <property type="entry name" value="SUMT"/>
    <property type="match status" value="1"/>
</dbReference>
<evidence type="ECO:0000256" key="10">
    <source>
        <dbReference type="ARBA" id="ARBA00023268"/>
    </source>
</evidence>
<dbReference type="InterPro" id="IPR014777">
    <property type="entry name" value="4pyrrole_Mease_sub1"/>
</dbReference>
<dbReference type="InterPro" id="IPR000878">
    <property type="entry name" value="4pyrrol_Mease"/>
</dbReference>
<name>A0A382K031_9ZZZZ</name>
<evidence type="ECO:0000256" key="3">
    <source>
        <dbReference type="ARBA" id="ARBA00022603"/>
    </source>
</evidence>
<keyword evidence="3" id="KW-0489">Methyltransferase</keyword>
<dbReference type="NCBIfam" id="NF007922">
    <property type="entry name" value="PRK10637.1"/>
    <property type="match status" value="1"/>
</dbReference>
<keyword evidence="5" id="KW-0949">S-adenosyl-L-methionine</keyword>
<dbReference type="InterPro" id="IPR028281">
    <property type="entry name" value="Sirohaem_synthase_central"/>
</dbReference>
<evidence type="ECO:0000256" key="6">
    <source>
        <dbReference type="ARBA" id="ARBA00023002"/>
    </source>
</evidence>
<dbReference type="GO" id="GO:0032259">
    <property type="term" value="P:methylation"/>
    <property type="evidence" value="ECO:0007669"/>
    <property type="project" value="UniProtKB-KW"/>
</dbReference>
<dbReference type="NCBIfam" id="NF004790">
    <property type="entry name" value="PRK06136.1"/>
    <property type="match status" value="1"/>
</dbReference>
<evidence type="ECO:0000256" key="8">
    <source>
        <dbReference type="ARBA" id="ARBA00023239"/>
    </source>
</evidence>
<dbReference type="SUPFAM" id="SSF75615">
    <property type="entry name" value="Siroheme synthase middle domains-like"/>
    <property type="match status" value="1"/>
</dbReference>
<evidence type="ECO:0000256" key="9">
    <source>
        <dbReference type="ARBA" id="ARBA00023244"/>
    </source>
</evidence>
<evidence type="ECO:0000256" key="2">
    <source>
        <dbReference type="ARBA" id="ARBA00022573"/>
    </source>
</evidence>
<comment type="catalytic activity">
    <reaction evidence="11">
        <text>precorrin-2 + NAD(+) = sirohydrochlorin + NADH + 2 H(+)</text>
        <dbReference type="Rhea" id="RHEA:15613"/>
        <dbReference type="ChEBI" id="CHEBI:15378"/>
        <dbReference type="ChEBI" id="CHEBI:57540"/>
        <dbReference type="ChEBI" id="CHEBI:57945"/>
        <dbReference type="ChEBI" id="CHEBI:58351"/>
        <dbReference type="ChEBI" id="CHEBI:58827"/>
        <dbReference type="EC" id="1.3.1.76"/>
    </reaction>
</comment>
<dbReference type="GO" id="GO:0051266">
    <property type="term" value="F:sirohydrochlorin ferrochelatase activity"/>
    <property type="evidence" value="ECO:0007669"/>
    <property type="project" value="InterPro"/>
</dbReference>
<dbReference type="Gene3D" id="3.40.1010.10">
    <property type="entry name" value="Cobalt-precorrin-4 Transmethylase, Domain 1"/>
    <property type="match status" value="1"/>
</dbReference>
<evidence type="ECO:0000259" key="12">
    <source>
        <dbReference type="Pfam" id="PF00590"/>
    </source>
</evidence>
<dbReference type="Pfam" id="PF13241">
    <property type="entry name" value="NAD_binding_7"/>
    <property type="match status" value="1"/>
</dbReference>
<dbReference type="NCBIfam" id="TIGR01470">
    <property type="entry name" value="cysG_Nterm"/>
    <property type="match status" value="1"/>
</dbReference>
<dbReference type="SUPFAM" id="SSF53790">
    <property type="entry name" value="Tetrapyrrole methylase"/>
    <property type="match status" value="1"/>
</dbReference>
<dbReference type="InterPro" id="IPR006367">
    <property type="entry name" value="Sirohaem_synthase_N"/>
</dbReference>
<evidence type="ECO:0000256" key="7">
    <source>
        <dbReference type="ARBA" id="ARBA00023027"/>
    </source>
</evidence>
<keyword evidence="2" id="KW-0169">Cobalamin biosynthesis</keyword>
<dbReference type="GO" id="GO:0009236">
    <property type="term" value="P:cobalamin biosynthetic process"/>
    <property type="evidence" value="ECO:0007669"/>
    <property type="project" value="UniProtKB-KW"/>
</dbReference>
<evidence type="ECO:0000259" key="13">
    <source>
        <dbReference type="Pfam" id="PF14824"/>
    </source>
</evidence>
<dbReference type="Gene3D" id="3.30.950.10">
    <property type="entry name" value="Methyltransferase, Cobalt-precorrin-4 Transmethylase, Domain 2"/>
    <property type="match status" value="1"/>
</dbReference>
<evidence type="ECO:0000256" key="1">
    <source>
        <dbReference type="ARBA" id="ARBA00005010"/>
    </source>
</evidence>
<dbReference type="InterPro" id="IPR012409">
    <property type="entry name" value="Sirohaem_synth"/>
</dbReference>
<comment type="pathway">
    <text evidence="1">Porphyrin-containing compound metabolism; siroheme biosynthesis; sirohydrochlorin from precorrin-2: step 1/1.</text>
</comment>
<proteinExistence type="predicted"/>
<keyword evidence="10" id="KW-0511">Multifunctional enzyme</keyword>
<protein>
    <submittedName>
        <fullName evidence="14">Uncharacterized protein</fullName>
    </submittedName>
</protein>